<comment type="caution">
    <text evidence="1">The sequence shown here is derived from an EMBL/GenBank/DDBJ whole genome shotgun (WGS) entry which is preliminary data.</text>
</comment>
<dbReference type="Proteomes" id="UP000002985">
    <property type="component" value="Unassembled WGS sequence"/>
</dbReference>
<evidence type="ECO:0000313" key="2">
    <source>
        <dbReference type="Proteomes" id="UP000002985"/>
    </source>
</evidence>
<accession>I3ILE5</accession>
<organism evidence="1 2">
    <name type="scientific">Candidatus Jettenia caeni</name>
    <dbReference type="NCBI Taxonomy" id="247490"/>
    <lineage>
        <taxon>Bacteria</taxon>
        <taxon>Pseudomonadati</taxon>
        <taxon>Planctomycetota</taxon>
        <taxon>Candidatus Brocadiia</taxon>
        <taxon>Candidatus Brocadiales</taxon>
        <taxon>Candidatus Brocadiaceae</taxon>
        <taxon>Candidatus Jettenia</taxon>
    </lineage>
</organism>
<protein>
    <submittedName>
        <fullName evidence="1">Putative transposase</fullName>
    </submittedName>
</protein>
<evidence type="ECO:0000313" key="1">
    <source>
        <dbReference type="EMBL" id="GAB62540.1"/>
    </source>
</evidence>
<name>I3ILE5_9BACT</name>
<dbReference type="OrthoDB" id="291972at2"/>
<reference evidence="1 2" key="1">
    <citation type="journal article" date="2012" name="FEBS Lett.">
        <title>Anammox organism KSU-1 expresses a NirK-type copper-containing nitrite reductase instead of a NirS-type with cytochrome cd1.</title>
        <authorList>
            <person name="Hira D."/>
            <person name="Toh H."/>
            <person name="Migita C.T."/>
            <person name="Okubo H."/>
            <person name="Nishiyama T."/>
            <person name="Hattori M."/>
            <person name="Furukawa K."/>
            <person name="Fujii T."/>
        </authorList>
    </citation>
    <scope>NUCLEOTIDE SEQUENCE [LARGE SCALE GENOMIC DNA]</scope>
</reference>
<dbReference type="GO" id="GO:0043565">
    <property type="term" value="F:sequence-specific DNA binding"/>
    <property type="evidence" value="ECO:0007669"/>
    <property type="project" value="InterPro"/>
</dbReference>
<dbReference type="SUPFAM" id="SSF48295">
    <property type="entry name" value="TrpR-like"/>
    <property type="match status" value="1"/>
</dbReference>
<sequence length="60" mass="6967">MAKVALEAIKGEKTIAELSSEYEVRRTQIVNWRKRAWEGMVEIFQGKGEEITRREGEGDR</sequence>
<dbReference type="AlphaFoldDB" id="I3ILE5"/>
<dbReference type="EMBL" id="BAFH01000003">
    <property type="protein sequence ID" value="GAB62540.1"/>
    <property type="molecule type" value="Genomic_DNA"/>
</dbReference>
<gene>
    <name evidence="1" type="ORF">KSU1_C0944</name>
</gene>
<proteinExistence type="predicted"/>
<dbReference type="STRING" id="247490.KSU1_C0944"/>
<keyword evidence="2" id="KW-1185">Reference proteome</keyword>
<dbReference type="InterPro" id="IPR010921">
    <property type="entry name" value="Trp_repressor/repl_initiator"/>
</dbReference>
<dbReference type="eggNOG" id="COG2963">
    <property type="taxonomic scope" value="Bacteria"/>
</dbReference>